<evidence type="ECO:0000313" key="9">
    <source>
        <dbReference type="EMBL" id="RDD60272.1"/>
    </source>
</evidence>
<dbReference type="InterPro" id="IPR042098">
    <property type="entry name" value="TauD-like_sf"/>
</dbReference>
<dbReference type="GO" id="GO:0016706">
    <property type="term" value="F:2-oxoglutarate-dependent dioxygenase activity"/>
    <property type="evidence" value="ECO:0007669"/>
    <property type="project" value="UniProtKB-ARBA"/>
</dbReference>
<comment type="caution">
    <text evidence="9">The sequence shown here is derived from an EMBL/GenBank/DDBJ whole genome shotgun (WGS) entry which is preliminary data.</text>
</comment>
<evidence type="ECO:0000259" key="7">
    <source>
        <dbReference type="Pfam" id="PF02668"/>
    </source>
</evidence>
<dbReference type="PANTHER" id="PTHR10696:SF25">
    <property type="entry name" value="OXIDOREDUCTASE AIM17-RELATED"/>
    <property type="match status" value="1"/>
</dbReference>
<evidence type="ECO:0000256" key="3">
    <source>
        <dbReference type="ARBA" id="ARBA00022723"/>
    </source>
</evidence>
<evidence type="ECO:0000313" key="10">
    <source>
        <dbReference type="Proteomes" id="UP000253941"/>
    </source>
</evidence>
<dbReference type="InterPro" id="IPR050411">
    <property type="entry name" value="AlphaKG_dependent_hydroxylases"/>
</dbReference>
<name>A0A369T5T8_9PROT</name>
<evidence type="ECO:0000256" key="2">
    <source>
        <dbReference type="ARBA" id="ARBA00008654"/>
    </source>
</evidence>
<dbReference type="EMBL" id="QPMH01000032">
    <property type="protein sequence ID" value="RDD60272.1"/>
    <property type="molecule type" value="Genomic_DNA"/>
</dbReference>
<proteinExistence type="inferred from homology"/>
<comment type="cofactor">
    <cofactor evidence="1">
        <name>Fe(2+)</name>
        <dbReference type="ChEBI" id="CHEBI:29033"/>
    </cofactor>
</comment>
<evidence type="ECO:0000256" key="4">
    <source>
        <dbReference type="ARBA" id="ARBA00022964"/>
    </source>
</evidence>
<accession>A0A369T5T8</accession>
<protein>
    <submittedName>
        <fullName evidence="9">DUF971 domain-containing protein</fullName>
    </submittedName>
</protein>
<feature type="domain" description="TauD/TfdA-like" evidence="7">
    <location>
        <begin position="119"/>
        <end position="353"/>
    </location>
</feature>
<evidence type="ECO:0000256" key="6">
    <source>
        <dbReference type="ARBA" id="ARBA00023004"/>
    </source>
</evidence>
<dbReference type="InterPro" id="IPR003819">
    <property type="entry name" value="TauD/TfdA-like"/>
</dbReference>
<evidence type="ECO:0000256" key="1">
    <source>
        <dbReference type="ARBA" id="ARBA00001954"/>
    </source>
</evidence>
<keyword evidence="5" id="KW-0560">Oxidoreductase</keyword>
<dbReference type="InterPro" id="IPR038492">
    <property type="entry name" value="GBBH-like_N_sf"/>
</dbReference>
<dbReference type="GO" id="GO:0045329">
    <property type="term" value="P:carnitine biosynthetic process"/>
    <property type="evidence" value="ECO:0007669"/>
    <property type="project" value="TreeGrafter"/>
</dbReference>
<gene>
    <name evidence="9" type="ORF">DRB17_18925</name>
</gene>
<dbReference type="Proteomes" id="UP000253941">
    <property type="component" value="Unassembled WGS sequence"/>
</dbReference>
<keyword evidence="3" id="KW-0479">Metal-binding</keyword>
<comment type="similarity">
    <text evidence="2">Belongs to the gamma-BBH/TMLD family.</text>
</comment>
<feature type="domain" description="Gamma-butyrobetaine hydroxylase-like N-terminal" evidence="8">
    <location>
        <begin position="13"/>
        <end position="83"/>
    </location>
</feature>
<dbReference type="SUPFAM" id="SSF51197">
    <property type="entry name" value="Clavaminate synthase-like"/>
    <property type="match status" value="1"/>
</dbReference>
<dbReference type="Gene3D" id="3.60.130.10">
    <property type="entry name" value="Clavaminate synthase-like"/>
    <property type="match status" value="1"/>
</dbReference>
<dbReference type="CDD" id="cd00250">
    <property type="entry name" value="CAS_like"/>
    <property type="match status" value="1"/>
</dbReference>
<evidence type="ECO:0000259" key="8">
    <source>
        <dbReference type="Pfam" id="PF06155"/>
    </source>
</evidence>
<dbReference type="InterPro" id="IPR010376">
    <property type="entry name" value="GBBH-like_N"/>
</dbReference>
<reference evidence="9 10" key="1">
    <citation type="submission" date="2018-07" db="EMBL/GenBank/DDBJ databases">
        <title>Venubactetium sediminum gen. nov., sp. nov., isolated from a marine solar saltern.</title>
        <authorList>
            <person name="Wang S."/>
        </authorList>
    </citation>
    <scope>NUCLEOTIDE SEQUENCE [LARGE SCALE GENOMIC DNA]</scope>
    <source>
        <strain evidence="9 10">WD2A32</strain>
    </source>
</reference>
<evidence type="ECO:0000256" key="5">
    <source>
        <dbReference type="ARBA" id="ARBA00023002"/>
    </source>
</evidence>
<dbReference type="PANTHER" id="PTHR10696">
    <property type="entry name" value="GAMMA-BUTYROBETAINE HYDROXYLASE-RELATED"/>
    <property type="match status" value="1"/>
</dbReference>
<keyword evidence="4" id="KW-0223">Dioxygenase</keyword>
<dbReference type="Pfam" id="PF06155">
    <property type="entry name" value="GBBH-like_N"/>
    <property type="match status" value="1"/>
</dbReference>
<sequence>MMREAPNDVEISGGRLTLHWAGRPPQVLHPLWLRERCPCAECRDPGTGQRLLDAWDLPLETAVRDARLGEGRVTVVFANGHEAPFEVSELLAALGARPDERDGIELWDASLDPIPEADWRVAAEDDAALYDMLEKLRRHAFVVARNVPATPDAIADFAARIGPVRETNWGRVADVKAIPEAYDLTMTTRALEQHADNPYREPVPGYVLLHCLVNDAEGGDSTVTDGFRVAEELRRRAPDDFDALTRVRPHFRYADDDTLLENEGPLIELDSRGRVRQVRLSNRTDQVDAEDPDLLDRYYSARRQFTQLVNDPAFKVQFKLNPGDLMVMDNYRLLHGRSGYKPGTGHRHMRQLYMDRDVVGSRRKVLARRHGQDTASGA</sequence>
<keyword evidence="6" id="KW-0408">Iron</keyword>
<dbReference type="AlphaFoldDB" id="A0A369T5T8"/>
<dbReference type="Gene3D" id="3.30.2020.30">
    <property type="match status" value="1"/>
</dbReference>
<keyword evidence="10" id="KW-1185">Reference proteome</keyword>
<organism evidence="9 10">
    <name type="scientific">Ferruginivarius sediminum</name>
    <dbReference type="NCBI Taxonomy" id="2661937"/>
    <lineage>
        <taxon>Bacteria</taxon>
        <taxon>Pseudomonadati</taxon>
        <taxon>Pseudomonadota</taxon>
        <taxon>Alphaproteobacteria</taxon>
        <taxon>Rhodospirillales</taxon>
        <taxon>Rhodospirillaceae</taxon>
        <taxon>Ferruginivarius</taxon>
    </lineage>
</organism>
<dbReference type="GO" id="GO:0046872">
    <property type="term" value="F:metal ion binding"/>
    <property type="evidence" value="ECO:0007669"/>
    <property type="project" value="UniProtKB-KW"/>
</dbReference>
<dbReference type="RefSeq" id="WP_114583796.1">
    <property type="nucleotide sequence ID" value="NZ_QPMH01000032.1"/>
</dbReference>
<dbReference type="Pfam" id="PF02668">
    <property type="entry name" value="TauD"/>
    <property type="match status" value="1"/>
</dbReference>